<dbReference type="RefSeq" id="YP_009244238.1">
    <property type="nucleotide sequence ID" value="NC_029859.1"/>
</dbReference>
<reference evidence="4" key="1">
    <citation type="submission" date="2015-07" db="EMBL/GenBank/DDBJ databases">
        <title>Reconstructing the complex evolutionary history of mobile plasmids in red algal genomes.</title>
        <authorList>
            <person name="Lee J."/>
            <person name="Kim K.M."/>
            <person name="Yang E.C."/>
            <person name="Miller K.A."/>
            <person name="Boo S.M."/>
            <person name="Bhattacharya D."/>
            <person name="Yoon H.S."/>
        </authorList>
    </citation>
    <scope>NUCLEOTIDE SEQUENCE</scope>
</reference>
<feature type="transmembrane region" description="Helical" evidence="3">
    <location>
        <begin position="71"/>
        <end position="92"/>
    </location>
</feature>
<dbReference type="PANTHER" id="PTHR34214:SF3">
    <property type="entry name" value="PROTEIN CONSERVED IN THE GREEN LINEAGE AND DIATOMS 27, CHLOROPLASTIC"/>
    <property type="match status" value="1"/>
</dbReference>
<sequence length="165" mass="19483">MCVSKKICPVPYDQQPINEYTFLKKSCFFVWSTYNIFRYIISICIIFCILFFLCLPFTCSLVSVKQNILEAFLLNIILVTCLLLIIFIRLYLGWSYIIKRLVSASIFYEESGWYDGQIWIKTIDSLTKDRLIGTYEVMPLISRIKYSLMCIIISFTLEISLYYLL</sequence>
<feature type="transmembrane region" description="Helical" evidence="3">
    <location>
        <begin position="36"/>
        <end position="59"/>
    </location>
</feature>
<accession>A0A141SDW2</accession>
<evidence type="ECO:0000256" key="3">
    <source>
        <dbReference type="SAM" id="Phobius"/>
    </source>
</evidence>
<geneLocation type="plastid" evidence="4"/>
<dbReference type="AlphaFoldDB" id="A0A141SDW2"/>
<dbReference type="InterPro" id="IPR009631">
    <property type="entry name" value="CGLD27-like"/>
</dbReference>
<evidence type="ECO:0000256" key="1">
    <source>
        <dbReference type="ARBA" id="ARBA00004474"/>
    </source>
</evidence>
<comment type="subcellular location">
    <subcellularLocation>
        <location evidence="1">Plastid</location>
    </subcellularLocation>
</comment>
<keyword evidence="3" id="KW-1133">Transmembrane helix</keyword>
<dbReference type="PANTHER" id="PTHR34214">
    <property type="match status" value="1"/>
</dbReference>
<evidence type="ECO:0000313" key="4">
    <source>
        <dbReference type="EMBL" id="AMK96480.1"/>
    </source>
</evidence>
<dbReference type="GeneID" id="27215994"/>
<protein>
    <recommendedName>
        <fullName evidence="5">Ycf36</fullName>
    </recommendedName>
</protein>
<proteinExistence type="predicted"/>
<keyword evidence="3" id="KW-0472">Membrane</keyword>
<keyword evidence="2 4" id="KW-0934">Plastid</keyword>
<keyword evidence="3" id="KW-0812">Transmembrane</keyword>
<evidence type="ECO:0008006" key="5">
    <source>
        <dbReference type="Google" id="ProtNLM"/>
    </source>
</evidence>
<feature type="transmembrane region" description="Helical" evidence="3">
    <location>
        <begin position="146"/>
        <end position="164"/>
    </location>
</feature>
<dbReference type="EMBL" id="KT266787">
    <property type="protein sequence ID" value="AMK96480.1"/>
    <property type="molecule type" value="Genomic_DNA"/>
</dbReference>
<dbReference type="Pfam" id="PF06799">
    <property type="entry name" value="CGLD27-like"/>
    <property type="match status" value="1"/>
</dbReference>
<name>A0A141SDW2_GELVA</name>
<gene>
    <name evidence="4" type="primary">ycf36</name>
    <name evidence="4" type="ORF">Gvag_017</name>
</gene>
<dbReference type="GO" id="GO:0009536">
    <property type="term" value="C:plastid"/>
    <property type="evidence" value="ECO:0007669"/>
    <property type="project" value="UniProtKB-SubCell"/>
</dbReference>
<evidence type="ECO:0000256" key="2">
    <source>
        <dbReference type="ARBA" id="ARBA00022640"/>
    </source>
</evidence>
<organism evidence="4">
    <name type="scientific">Gelidium vagum</name>
    <name type="common">Red alga</name>
    <dbReference type="NCBI Taxonomy" id="35171"/>
    <lineage>
        <taxon>Eukaryota</taxon>
        <taxon>Rhodophyta</taxon>
        <taxon>Florideophyceae</taxon>
        <taxon>Rhodymeniophycidae</taxon>
        <taxon>Gelidiales</taxon>
        <taxon>Gelidiaceae</taxon>
        <taxon>Gelidium</taxon>
    </lineage>
</organism>